<evidence type="ECO:0000313" key="2">
    <source>
        <dbReference type="EMBL" id="BDQ37667.1"/>
    </source>
</evidence>
<evidence type="ECO:0000256" key="1">
    <source>
        <dbReference type="SAM" id="Phobius"/>
    </source>
</evidence>
<keyword evidence="1" id="KW-0472">Membrane</keyword>
<reference evidence="2 3" key="1">
    <citation type="submission" date="2022-08" db="EMBL/GenBank/DDBJ databases">
        <title>Genome Sequence of the sulphate-reducing bacterium, Pseudodesulfovibrio sp. SYK.</title>
        <authorList>
            <person name="Kondo R."/>
            <person name="Kataoka T."/>
        </authorList>
    </citation>
    <scope>NUCLEOTIDE SEQUENCE [LARGE SCALE GENOMIC DNA]</scope>
    <source>
        <strain evidence="2 3">SYK</strain>
    </source>
</reference>
<dbReference type="EMBL" id="AP026709">
    <property type="protein sequence ID" value="BDQ37667.1"/>
    <property type="molecule type" value="Genomic_DNA"/>
</dbReference>
<dbReference type="RefSeq" id="WP_281760185.1">
    <property type="nucleotide sequence ID" value="NZ_AP026709.1"/>
</dbReference>
<sequence>MRIKIPRVHGESPKEKMFRSLALVLVFAAVIWAFYMNNKHVVDVLNQEGAVYDETKTLDKTQKKFIVSFTRSLREEYGMDCKIQIYGGDFVMPELDGKTMYMGLAPSINEVKLRFPPMMRQALAKDFIESLKTTFLLPSFQEGDWPMAIQEVLMEIYKKLEQLKKEETASE</sequence>
<organism evidence="2 3">
    <name type="scientific">Pseudodesulfovibrio nedwellii</name>
    <dbReference type="NCBI Taxonomy" id="2973072"/>
    <lineage>
        <taxon>Bacteria</taxon>
        <taxon>Pseudomonadati</taxon>
        <taxon>Thermodesulfobacteriota</taxon>
        <taxon>Desulfovibrionia</taxon>
        <taxon>Desulfovibrionales</taxon>
        <taxon>Desulfovibrionaceae</taxon>
    </lineage>
</organism>
<keyword evidence="1" id="KW-0812">Transmembrane</keyword>
<evidence type="ECO:0000313" key="3">
    <source>
        <dbReference type="Proteomes" id="UP001317742"/>
    </source>
</evidence>
<protein>
    <submittedName>
        <fullName evidence="2">Uncharacterized protein</fullName>
    </submittedName>
</protein>
<feature type="transmembrane region" description="Helical" evidence="1">
    <location>
        <begin position="21"/>
        <end position="37"/>
    </location>
</feature>
<dbReference type="Proteomes" id="UP001317742">
    <property type="component" value="Chromosome"/>
</dbReference>
<keyword evidence="1" id="KW-1133">Transmembrane helix</keyword>
<name>A0ABM8B1N4_9BACT</name>
<accession>A0ABM8B1N4</accession>
<proteinExistence type="predicted"/>
<keyword evidence="3" id="KW-1185">Reference proteome</keyword>
<gene>
    <name evidence="2" type="ORF">SYK_20270</name>
</gene>